<organism evidence="1 2">
    <name type="scientific">Rangifer tarandus platyrhynchus</name>
    <name type="common">Svalbard reindeer</name>
    <dbReference type="NCBI Taxonomy" id="3082113"/>
    <lineage>
        <taxon>Eukaryota</taxon>
        <taxon>Metazoa</taxon>
        <taxon>Chordata</taxon>
        <taxon>Craniata</taxon>
        <taxon>Vertebrata</taxon>
        <taxon>Euteleostomi</taxon>
        <taxon>Mammalia</taxon>
        <taxon>Eutheria</taxon>
        <taxon>Laurasiatheria</taxon>
        <taxon>Artiodactyla</taxon>
        <taxon>Ruminantia</taxon>
        <taxon>Pecora</taxon>
        <taxon>Cervidae</taxon>
        <taxon>Odocoileinae</taxon>
        <taxon>Rangifer</taxon>
    </lineage>
</organism>
<dbReference type="Proteomes" id="UP001162501">
    <property type="component" value="Chromosome 27"/>
</dbReference>
<reference evidence="1" key="2">
    <citation type="submission" date="2025-03" db="EMBL/GenBank/DDBJ databases">
        <authorList>
            <consortium name="ELIXIR-Norway"/>
            <consortium name="Elixir Norway"/>
        </authorList>
    </citation>
    <scope>NUCLEOTIDE SEQUENCE</scope>
</reference>
<accession>A0AC59ZC91</accession>
<reference evidence="1" key="1">
    <citation type="submission" date="2023-05" db="EMBL/GenBank/DDBJ databases">
        <authorList>
            <consortium name="ELIXIR-Norway"/>
        </authorList>
    </citation>
    <scope>NUCLEOTIDE SEQUENCE</scope>
</reference>
<evidence type="ECO:0000313" key="1">
    <source>
        <dbReference type="EMBL" id="CAN0364826.1"/>
    </source>
</evidence>
<protein>
    <submittedName>
        <fullName evidence="1">Uncharacterized protein</fullName>
    </submittedName>
</protein>
<dbReference type="EMBL" id="OX596111">
    <property type="protein sequence ID" value="CAN0364826.1"/>
    <property type="molecule type" value="Genomic_DNA"/>
</dbReference>
<evidence type="ECO:0000313" key="2">
    <source>
        <dbReference type="Proteomes" id="UP001162501"/>
    </source>
</evidence>
<gene>
    <name evidence="1" type="ORF">MRATA1EN22A_LOCUS16606</name>
</gene>
<proteinExistence type="predicted"/>
<sequence length="224" mass="22763">MTAGRAREMPPSPAALRAAAENESAKEGASRKDQLLRAQITAPPTPPPQNPAGEGVAAGGAGHRGSPRPGRQRVADASGVEGGSPSTYGAEGRRGGRGGETAGGADPGVEEAGRGGTRRPRRSATQEMLRRETKGWRGGGAGRRRPRNRDPAERGAGAGSGEARERDGVGGEAERGRGEAGKWETGETEEAGRGRAAGERAACLRPGGPGDSKSKPRRGPAEGV</sequence>
<name>A0AC59ZC91_RANTA</name>